<gene>
    <name evidence="2" type="ORF">ACFPTP_15045</name>
</gene>
<keyword evidence="1" id="KW-0472">Membrane</keyword>
<evidence type="ECO:0000256" key="1">
    <source>
        <dbReference type="SAM" id="Phobius"/>
    </source>
</evidence>
<dbReference type="RefSeq" id="WP_381446430.1">
    <property type="nucleotide sequence ID" value="NZ_JBHSNP010000028.1"/>
</dbReference>
<dbReference type="Proteomes" id="UP001596071">
    <property type="component" value="Unassembled WGS sequence"/>
</dbReference>
<keyword evidence="1" id="KW-1133">Transmembrane helix</keyword>
<accession>A0ABW0U1R7</accession>
<keyword evidence="1" id="KW-0812">Transmembrane</keyword>
<proteinExistence type="predicted"/>
<sequence>MENVQENKVKKKSPALLIAVLTAVIVIGAGSVSAFFLFNKSPKVKYLLAETKTFTQIGDLFEERYKNEVAWMDVQKSKPVESTYDLSAEWNDPSAGYDMVELQRILNNTTFSMTQAKDPVDKEWEMNFSGKFGSVSSDFATLYFTPEKMMAALPFTDKLLFFLDEDYGKMMRETDAFYEGPEKLGLSHLFEEQFSMDGEFQKYVKEEYMEYLYHELPEEAFTSEKEEIELFGEKVKTEKVEMKLSEEQVKSLLVDLFKKARDDEKLKALLKEQIAFSTMTDDISDRKLTELIRDFEDSLDEAVDGVNKLHMPNGLESTIWHKSNSIVKREFAMSIGESKDEIATLKIAGVQLLEKSGQKWDYSFTGTEPYMQDETIVKFTGDLTWKDGKSDDTITITAEDVSITYKGKEELDGKERKFNREFAVSDKDFSPKLVWSGKATHEKDSVKADHEFTIIDPSGAISTTDIYLRLKQEGKIVKKVDMPDESKNLVDVGKMSSDELDDLGDELAQEFEKWVTELMGDLQSELENF</sequence>
<evidence type="ECO:0000313" key="3">
    <source>
        <dbReference type="Proteomes" id="UP001596071"/>
    </source>
</evidence>
<evidence type="ECO:0000313" key="2">
    <source>
        <dbReference type="EMBL" id="MFC5604548.1"/>
    </source>
</evidence>
<comment type="caution">
    <text evidence="2">The sequence shown here is derived from an EMBL/GenBank/DDBJ whole genome shotgun (WGS) entry which is preliminary data.</text>
</comment>
<organism evidence="2 3">
    <name type="scientific">Sporosarcina koreensis</name>
    <dbReference type="NCBI Taxonomy" id="334735"/>
    <lineage>
        <taxon>Bacteria</taxon>
        <taxon>Bacillati</taxon>
        <taxon>Bacillota</taxon>
        <taxon>Bacilli</taxon>
        <taxon>Bacillales</taxon>
        <taxon>Caryophanaceae</taxon>
        <taxon>Sporosarcina</taxon>
    </lineage>
</organism>
<keyword evidence="3" id="KW-1185">Reference proteome</keyword>
<dbReference type="EMBL" id="JBHSNP010000028">
    <property type="protein sequence ID" value="MFC5604548.1"/>
    <property type="molecule type" value="Genomic_DNA"/>
</dbReference>
<reference evidence="3" key="1">
    <citation type="journal article" date="2019" name="Int. J. Syst. Evol. Microbiol.">
        <title>The Global Catalogue of Microorganisms (GCM) 10K type strain sequencing project: providing services to taxonomists for standard genome sequencing and annotation.</title>
        <authorList>
            <consortium name="The Broad Institute Genomics Platform"/>
            <consortium name="The Broad Institute Genome Sequencing Center for Infectious Disease"/>
            <person name="Wu L."/>
            <person name="Ma J."/>
        </authorList>
    </citation>
    <scope>NUCLEOTIDE SEQUENCE [LARGE SCALE GENOMIC DNA]</scope>
    <source>
        <strain evidence="3">KACC 11299</strain>
    </source>
</reference>
<feature type="transmembrane region" description="Helical" evidence="1">
    <location>
        <begin position="15"/>
        <end position="38"/>
    </location>
</feature>
<name>A0ABW0U1R7_9BACL</name>
<protein>
    <submittedName>
        <fullName evidence="2">Uncharacterized protein</fullName>
    </submittedName>
</protein>